<dbReference type="STRING" id="392333.SAMN05660860_02084"/>
<evidence type="ECO:0000313" key="2">
    <source>
        <dbReference type="Proteomes" id="UP000182146"/>
    </source>
</evidence>
<dbReference type="Proteomes" id="UP000182146">
    <property type="component" value="Unassembled WGS sequence"/>
</dbReference>
<gene>
    <name evidence="1" type="ORF">SAMN05660860_02084</name>
</gene>
<dbReference type="AlphaFoldDB" id="A0A1G9RAQ3"/>
<evidence type="ECO:0000313" key="1">
    <source>
        <dbReference type="EMBL" id="SDM20346.1"/>
    </source>
</evidence>
<proteinExistence type="predicted"/>
<name>A0A1G9RAQ3_9BACT</name>
<protein>
    <submittedName>
        <fullName evidence="1">ParE-like toxin of type II toxin-antitoxin system</fullName>
    </submittedName>
</protein>
<dbReference type="Pfam" id="PF15781">
    <property type="entry name" value="ParE-like_toxin"/>
    <property type="match status" value="1"/>
</dbReference>
<dbReference type="InterPro" id="IPR031552">
    <property type="entry name" value="ParE-like_toxin"/>
</dbReference>
<dbReference type="EMBL" id="FNGU01000004">
    <property type="protein sequence ID" value="SDM20346.1"/>
    <property type="molecule type" value="Genomic_DNA"/>
</dbReference>
<sequence length="99" mass="11266">MVKITQVLQTPAFKKAVKKLHPDQKMDLDKAVKELIKDPLLGDQKKGDLLFLRIYKFKMNKQLTLLGYSYQEGTVTLELMALGSMKISTETSEVFTDSN</sequence>
<reference evidence="1 2" key="1">
    <citation type="submission" date="2016-10" db="EMBL/GenBank/DDBJ databases">
        <authorList>
            <person name="de Groot N.N."/>
        </authorList>
    </citation>
    <scope>NUCLEOTIDE SEQUENCE [LARGE SCALE GENOMIC DNA]</scope>
    <source>
        <strain evidence="1 2">DSM 17813</strain>
    </source>
</reference>
<organism evidence="1 2">
    <name type="scientific">Geoalkalibacter ferrihydriticus</name>
    <dbReference type="NCBI Taxonomy" id="392333"/>
    <lineage>
        <taxon>Bacteria</taxon>
        <taxon>Pseudomonadati</taxon>
        <taxon>Thermodesulfobacteriota</taxon>
        <taxon>Desulfuromonadia</taxon>
        <taxon>Desulfuromonadales</taxon>
        <taxon>Geoalkalibacteraceae</taxon>
        <taxon>Geoalkalibacter</taxon>
    </lineage>
</organism>
<accession>A0A1G9RAQ3</accession>